<evidence type="ECO:0008006" key="3">
    <source>
        <dbReference type="Google" id="ProtNLM"/>
    </source>
</evidence>
<sequence>MFKVKNEKLPPLPEHLVRLKKVLKRKRPEEKPSKPSLQERRIIERIQAKTEQWNLNNVTRTKAYLDFYLQYPEIQWAFLGHMVSRNGGWNMTDLKGGLHTRLLTNKEAKSFFSFLERGNWLIFLDAYPQFLLYEECLRRGENLFHLLPHFHVSTYMETIWNDFWYHRNQYVLTISLVINEQSYLEGRVIHHPTFKKEVFDSLEFMLQDLLSMNHILFPYQENGQIKLVGETLHRFESLHERILLGKRLYQILFGEEERKRAIEDWARATPHTGSRKDYCPSIFNDIEEAVPGTFLKRRLNNCQLRPDANRIYSPTLTNAWKDMNHAEAEIGDWYRSWKVLYYLIDSDLKINGEIKNEYCKTLEKLELAAIAKKAIPFLD</sequence>
<dbReference type="Proteomes" id="UP001231362">
    <property type="component" value="Unassembled WGS sequence"/>
</dbReference>
<name>A0ABT9V0U2_9BACL</name>
<comment type="caution">
    <text evidence="1">The sequence shown here is derived from an EMBL/GenBank/DDBJ whole genome shotgun (WGS) entry which is preliminary data.</text>
</comment>
<dbReference type="Pfam" id="PF10720">
    <property type="entry name" value="DUF2515"/>
    <property type="match status" value="1"/>
</dbReference>
<keyword evidence="2" id="KW-1185">Reference proteome</keyword>
<evidence type="ECO:0000313" key="1">
    <source>
        <dbReference type="EMBL" id="MDQ0154564.1"/>
    </source>
</evidence>
<dbReference type="EMBL" id="JAUSTU010000003">
    <property type="protein sequence ID" value="MDQ0154564.1"/>
    <property type="molecule type" value="Genomic_DNA"/>
</dbReference>
<dbReference type="RefSeq" id="WP_307149168.1">
    <property type="nucleotide sequence ID" value="NZ_JAUSTU010000003.1"/>
</dbReference>
<dbReference type="InterPro" id="IPR019658">
    <property type="entry name" value="DUF2515"/>
</dbReference>
<evidence type="ECO:0000313" key="2">
    <source>
        <dbReference type="Proteomes" id="UP001231362"/>
    </source>
</evidence>
<protein>
    <recommendedName>
        <fullName evidence="3">DUF2515 domain-containing protein</fullName>
    </recommendedName>
</protein>
<reference evidence="1 2" key="1">
    <citation type="submission" date="2023-07" db="EMBL/GenBank/DDBJ databases">
        <title>Genomic Encyclopedia of Type Strains, Phase IV (KMG-IV): sequencing the most valuable type-strain genomes for metagenomic binning, comparative biology and taxonomic classification.</title>
        <authorList>
            <person name="Goeker M."/>
        </authorList>
    </citation>
    <scope>NUCLEOTIDE SEQUENCE [LARGE SCALE GENOMIC DNA]</scope>
    <source>
        <strain evidence="1 2">DSM 23948</strain>
    </source>
</reference>
<proteinExistence type="predicted"/>
<organism evidence="1 2">
    <name type="scientific">Anoxybacillus andreesenii</name>
    <dbReference type="NCBI Taxonomy" id="1325932"/>
    <lineage>
        <taxon>Bacteria</taxon>
        <taxon>Bacillati</taxon>
        <taxon>Bacillota</taxon>
        <taxon>Bacilli</taxon>
        <taxon>Bacillales</taxon>
        <taxon>Anoxybacillaceae</taxon>
        <taxon>Anoxybacillus</taxon>
    </lineage>
</organism>
<gene>
    <name evidence="1" type="ORF">J2S07_000868</name>
</gene>
<accession>A0ABT9V0U2</accession>